<gene>
    <name evidence="1" type="ORF">H4Q32_007037</name>
</gene>
<keyword evidence="2" id="KW-1185">Reference proteome</keyword>
<accession>A0ABQ8MF12</accession>
<reference evidence="1 2" key="1">
    <citation type="submission" date="2022-01" db="EMBL/GenBank/DDBJ databases">
        <title>A high-quality chromosome-level genome assembly of rohu carp, Labeo rohita.</title>
        <authorList>
            <person name="Arick M.A. II"/>
            <person name="Hsu C.-Y."/>
            <person name="Magbanua Z."/>
            <person name="Pechanova O."/>
            <person name="Grover C."/>
            <person name="Miller E."/>
            <person name="Thrash A."/>
            <person name="Ezzel L."/>
            <person name="Alam S."/>
            <person name="Benzie J."/>
            <person name="Hamilton M."/>
            <person name="Karsi A."/>
            <person name="Lawrence M.L."/>
            <person name="Peterson D.G."/>
        </authorList>
    </citation>
    <scope>NUCLEOTIDE SEQUENCE [LARGE SCALE GENOMIC DNA]</scope>
    <source>
        <strain evidence="2">BAU-BD-2019</strain>
        <tissue evidence="1">Blood</tissue>
    </source>
</reference>
<organism evidence="1 2">
    <name type="scientific">Labeo rohita</name>
    <name type="common">Indian major carp</name>
    <name type="synonym">Cyprinus rohita</name>
    <dbReference type="NCBI Taxonomy" id="84645"/>
    <lineage>
        <taxon>Eukaryota</taxon>
        <taxon>Metazoa</taxon>
        <taxon>Chordata</taxon>
        <taxon>Craniata</taxon>
        <taxon>Vertebrata</taxon>
        <taxon>Euteleostomi</taxon>
        <taxon>Actinopterygii</taxon>
        <taxon>Neopterygii</taxon>
        <taxon>Teleostei</taxon>
        <taxon>Ostariophysi</taxon>
        <taxon>Cypriniformes</taxon>
        <taxon>Cyprinidae</taxon>
        <taxon>Labeoninae</taxon>
        <taxon>Labeonini</taxon>
        <taxon>Labeo</taxon>
    </lineage>
</organism>
<evidence type="ECO:0000313" key="2">
    <source>
        <dbReference type="Proteomes" id="UP000830375"/>
    </source>
</evidence>
<dbReference type="Proteomes" id="UP000830375">
    <property type="component" value="Unassembled WGS sequence"/>
</dbReference>
<name>A0ABQ8MF12_LABRO</name>
<comment type="caution">
    <text evidence="1">The sequence shown here is derived from an EMBL/GenBank/DDBJ whole genome shotgun (WGS) entry which is preliminary data.</text>
</comment>
<dbReference type="EMBL" id="JACTAM010000008">
    <property type="protein sequence ID" value="KAI2661444.1"/>
    <property type="molecule type" value="Genomic_DNA"/>
</dbReference>
<protein>
    <submittedName>
        <fullName evidence="1">Retrotransposon Gag-like protein 9</fullName>
    </submittedName>
</protein>
<evidence type="ECO:0000313" key="1">
    <source>
        <dbReference type="EMBL" id="KAI2661444.1"/>
    </source>
</evidence>
<proteinExistence type="predicted"/>
<sequence length="472" mass="50257">MIKFGDTRLTVTNLVGVPLSAYRQMSLSPYRHTLTVVLHPGLHLPSCIMLIASAHCFIVPCVLILSPGSSFSTVRHLPSDYRSFMDYSLSSRLLHSRLLLSDPACSTMYLSRNVNKGSQMDPLASRLFLPVTEQSVNKDPAAQDTAVQIMLLKQGERSVEEYVLDFITLARQTAMNDLCLMVFFRGGLSEPFGSSMPLHQPHWTLRQYLDIALHISGSSLTVDVAEKQRDIAAAPAAQPARVMAAAPVHAHKMAAAPERVHTTAATTEPVHKVATTAEPVHKMAAASERVHTMAATAEPVHKMAARTELRHVTAAIPEPYSVAAAFPESSQVFKSSQVAAELPESSQVSKSSQITAAVPMSSQAGAVFPASSQVRAALPKASQVKAVFLVSGQATTVAPVSSQITAVSSVSSQVTALIPGPSTVKMAATPEPLHKMAATPEPVAKMAVTPESVAEMAAKPAPANTMSVKPPR</sequence>